<reference evidence="3 4" key="1">
    <citation type="journal article" date="2017" name="Genome Biol. Evol.">
        <title>Phytophthora megakarya and P. palmivora, closely related causal agents of cacao black pod rot, underwent increases in genome sizes and gene numbers by different mechanisms.</title>
        <authorList>
            <person name="Ali S.S."/>
            <person name="Shao J."/>
            <person name="Lary D.J."/>
            <person name="Kronmiller B."/>
            <person name="Shen D."/>
            <person name="Strem M.D."/>
            <person name="Amoako-Attah I."/>
            <person name="Akrofi A.Y."/>
            <person name="Begoude B.A."/>
            <person name="Ten Hoopen G.M."/>
            <person name="Coulibaly K."/>
            <person name="Kebe B.I."/>
            <person name="Melnick R.L."/>
            <person name="Guiltinan M.J."/>
            <person name="Tyler B.M."/>
            <person name="Meinhardt L.W."/>
            <person name="Bailey B.A."/>
        </authorList>
    </citation>
    <scope>NUCLEOTIDE SEQUENCE [LARGE SCALE GENOMIC DNA]</scope>
    <source>
        <strain evidence="4">sbr112.9</strain>
    </source>
</reference>
<evidence type="ECO:0000256" key="2">
    <source>
        <dbReference type="ARBA" id="ARBA00022737"/>
    </source>
</evidence>
<dbReference type="SMART" id="SM00320">
    <property type="entry name" value="WD40"/>
    <property type="match status" value="5"/>
</dbReference>
<dbReference type="InterPro" id="IPR001680">
    <property type="entry name" value="WD40_rpt"/>
</dbReference>
<dbReference type="GO" id="GO:0036064">
    <property type="term" value="C:ciliary basal body"/>
    <property type="evidence" value="ECO:0007669"/>
    <property type="project" value="TreeGrafter"/>
</dbReference>
<evidence type="ECO:0000313" key="4">
    <source>
        <dbReference type="Proteomes" id="UP000237271"/>
    </source>
</evidence>
<dbReference type="AlphaFoldDB" id="A0A2P4Y632"/>
<dbReference type="Proteomes" id="UP000237271">
    <property type="component" value="Unassembled WGS sequence"/>
</dbReference>
<dbReference type="InterPro" id="IPR015943">
    <property type="entry name" value="WD40/YVTN_repeat-like_dom_sf"/>
</dbReference>
<keyword evidence="1" id="KW-0853">WD repeat</keyword>
<gene>
    <name evidence="3" type="ORF">PHPALM_9903</name>
</gene>
<organism evidence="3 4">
    <name type="scientific">Phytophthora palmivora</name>
    <dbReference type="NCBI Taxonomy" id="4796"/>
    <lineage>
        <taxon>Eukaryota</taxon>
        <taxon>Sar</taxon>
        <taxon>Stramenopiles</taxon>
        <taxon>Oomycota</taxon>
        <taxon>Peronosporomycetes</taxon>
        <taxon>Peronosporales</taxon>
        <taxon>Peronosporaceae</taxon>
        <taxon>Phytophthora</taxon>
    </lineage>
</organism>
<dbReference type="Pfam" id="PF00400">
    <property type="entry name" value="WD40"/>
    <property type="match status" value="1"/>
</dbReference>
<proteinExistence type="predicted"/>
<keyword evidence="4" id="KW-1185">Reference proteome</keyword>
<dbReference type="Gene3D" id="2.130.10.10">
    <property type="entry name" value="YVTN repeat-like/Quinoprotein amine dehydrogenase"/>
    <property type="match status" value="2"/>
</dbReference>
<dbReference type="GO" id="GO:0060271">
    <property type="term" value="P:cilium assembly"/>
    <property type="evidence" value="ECO:0007669"/>
    <property type="project" value="TreeGrafter"/>
</dbReference>
<dbReference type="EMBL" id="NCKW01005213">
    <property type="protein sequence ID" value="POM73263.1"/>
    <property type="molecule type" value="Genomic_DNA"/>
</dbReference>
<evidence type="ECO:0008006" key="5">
    <source>
        <dbReference type="Google" id="ProtNLM"/>
    </source>
</evidence>
<dbReference type="InterPro" id="IPR051570">
    <property type="entry name" value="TBC1_cilium_biogenesis"/>
</dbReference>
<feature type="non-terminal residue" evidence="3">
    <location>
        <position position="573"/>
    </location>
</feature>
<dbReference type="InterPro" id="IPR036322">
    <property type="entry name" value="WD40_repeat_dom_sf"/>
</dbReference>
<dbReference type="PANTHER" id="PTHR19853:SF1">
    <property type="entry name" value="TBC1 DOMAIN FAMILY MEMBER 31"/>
    <property type="match status" value="1"/>
</dbReference>
<evidence type="ECO:0000256" key="1">
    <source>
        <dbReference type="ARBA" id="ARBA00022574"/>
    </source>
</evidence>
<comment type="caution">
    <text evidence="3">The sequence shown here is derived from an EMBL/GenBank/DDBJ whole genome shotgun (WGS) entry which is preliminary data.</text>
</comment>
<protein>
    <recommendedName>
        <fullName evidence="5">WD40 repeat-like protein</fullName>
    </recommendedName>
</protein>
<dbReference type="OrthoDB" id="5578278at2759"/>
<name>A0A2P4Y632_9STRA</name>
<sequence length="573" mass="64804">MVQTLELRATQDGVIWPRRPLVSSKGLLSCVQNLPLSSYDKRPTTFRAVAFNASGELLAATDERGRVFVFFVTANRYSLVQHLGIPTISCCFNPRRKTELLVTCEDESVRCIDVQSQILISTLRGHRLPARCASFQKSGQLALTASQDAVILWDTKDWSRYRVLNAGPGVEEAMFVAKGDLVAVCFQDDTIMMWELESLALRYRFSLPEKEKSPGLHKIAVSDDHQVLVASACCLSSGRAPFIYVWEFESQTIIRIIELPPPIKQVVSHVFLPGQNSMISILGDDGSIFFLDVAAKNPQIKLEISNQGRTISAFDIECHSRYLAASTSDGFLLLYDMEIARETAVRAQERRRKEGLVELGDHERLRTRSGLQDLVFSDDVDPIGDSIQRGINVPDQNHPVPSKLIDSLFGVKYPRRAAVATNQSRGDMTAAGRTESLRMRPASATRARVRAKAESFNMPSKETQSIESPLLRDKVRIRRINPFRRPPAQLTAHEIEVNRKRLVGSLKCNGMYPKKYRVLVWRFLLRLPKNEEAFRSLVAKGKHPIFVRLKDQYPLQDSRIFRRLHRILSAIVY</sequence>
<accession>A0A2P4Y632</accession>
<dbReference type="SUPFAM" id="SSF50978">
    <property type="entry name" value="WD40 repeat-like"/>
    <property type="match status" value="1"/>
</dbReference>
<evidence type="ECO:0000313" key="3">
    <source>
        <dbReference type="EMBL" id="POM73263.1"/>
    </source>
</evidence>
<keyword evidence="2" id="KW-0677">Repeat</keyword>
<dbReference type="PANTHER" id="PTHR19853">
    <property type="entry name" value="WD REPEAT CONTAINING PROTEIN 3 WDR3"/>
    <property type="match status" value="1"/>
</dbReference>